<sequence>MNTFWGEMRPCLTFPGRTTISSSSSKVHFGGRLSASQQDLRISPV</sequence>
<dbReference type="EMBL" id="GBXM01066256">
    <property type="protein sequence ID" value="JAH42321.1"/>
    <property type="molecule type" value="Transcribed_RNA"/>
</dbReference>
<proteinExistence type="predicted"/>
<dbReference type="AlphaFoldDB" id="A0A0E9SLZ1"/>
<feature type="compositionally biased region" description="Polar residues" evidence="1">
    <location>
        <begin position="34"/>
        <end position="45"/>
    </location>
</feature>
<name>A0A0E9SLZ1_ANGAN</name>
<evidence type="ECO:0000256" key="1">
    <source>
        <dbReference type="SAM" id="MobiDB-lite"/>
    </source>
</evidence>
<protein>
    <submittedName>
        <fullName evidence="2">Uncharacterized protein</fullName>
    </submittedName>
</protein>
<feature type="region of interest" description="Disordered" evidence="1">
    <location>
        <begin position="20"/>
        <end position="45"/>
    </location>
</feature>
<organism evidence="2">
    <name type="scientific">Anguilla anguilla</name>
    <name type="common">European freshwater eel</name>
    <name type="synonym">Muraena anguilla</name>
    <dbReference type="NCBI Taxonomy" id="7936"/>
    <lineage>
        <taxon>Eukaryota</taxon>
        <taxon>Metazoa</taxon>
        <taxon>Chordata</taxon>
        <taxon>Craniata</taxon>
        <taxon>Vertebrata</taxon>
        <taxon>Euteleostomi</taxon>
        <taxon>Actinopterygii</taxon>
        <taxon>Neopterygii</taxon>
        <taxon>Teleostei</taxon>
        <taxon>Anguilliformes</taxon>
        <taxon>Anguillidae</taxon>
        <taxon>Anguilla</taxon>
    </lineage>
</organism>
<accession>A0A0E9SLZ1</accession>
<reference evidence="2" key="2">
    <citation type="journal article" date="2015" name="Fish Shellfish Immunol.">
        <title>Early steps in the European eel (Anguilla anguilla)-Vibrio vulnificus interaction in the gills: Role of the RtxA13 toxin.</title>
        <authorList>
            <person name="Callol A."/>
            <person name="Pajuelo D."/>
            <person name="Ebbesson L."/>
            <person name="Teles M."/>
            <person name="MacKenzie S."/>
            <person name="Amaro C."/>
        </authorList>
    </citation>
    <scope>NUCLEOTIDE SEQUENCE</scope>
</reference>
<reference evidence="2" key="1">
    <citation type="submission" date="2014-11" db="EMBL/GenBank/DDBJ databases">
        <authorList>
            <person name="Amaro Gonzalez C."/>
        </authorList>
    </citation>
    <scope>NUCLEOTIDE SEQUENCE</scope>
</reference>
<evidence type="ECO:0000313" key="2">
    <source>
        <dbReference type="EMBL" id="JAH42321.1"/>
    </source>
</evidence>